<keyword evidence="3" id="KW-1185">Reference proteome</keyword>
<dbReference type="AlphaFoldDB" id="A0A5B9GK84"/>
<proteinExistence type="predicted"/>
<dbReference type="Pfam" id="PF05713">
    <property type="entry name" value="MobC"/>
    <property type="match status" value="1"/>
</dbReference>
<dbReference type="RefSeq" id="WP_128106310.1">
    <property type="nucleotide sequence ID" value="NZ_CP042809.1"/>
</dbReference>
<reference evidence="2 3" key="1">
    <citation type="submission" date="2019-08" db="EMBL/GenBank/DDBJ databases">
        <title>Acetobacter oryzioeni sp. nov., isolated from Korean rice wine vinegar.</title>
        <authorList>
            <person name="Baek J.H."/>
            <person name="Kim K.H."/>
            <person name="Jeon C.O."/>
            <person name="Han D.M."/>
        </authorList>
    </citation>
    <scope>NUCLEOTIDE SEQUENCE [LARGE SCALE GENOMIC DNA]</scope>
    <source>
        <strain evidence="2 3">B6</strain>
        <plasmid evidence="2 3">unnamed1</plasmid>
    </source>
</reference>
<evidence type="ECO:0000313" key="2">
    <source>
        <dbReference type="EMBL" id="QEE86701.1"/>
    </source>
</evidence>
<evidence type="ECO:0000259" key="1">
    <source>
        <dbReference type="Pfam" id="PF05713"/>
    </source>
</evidence>
<dbReference type="KEGG" id="aoy:EOV40_013235"/>
<dbReference type="Proteomes" id="UP000287027">
    <property type="component" value="Plasmid unnamed1"/>
</dbReference>
<protein>
    <submittedName>
        <fullName evidence="2">MobC family plasmid mobilization relaxosome protein</fullName>
    </submittedName>
</protein>
<gene>
    <name evidence="2" type="ORF">EOV40_013235</name>
</gene>
<accession>A0A5B9GK84</accession>
<geneLocation type="plasmid" evidence="2 3">
    <name>unnamed1</name>
</geneLocation>
<dbReference type="EMBL" id="CP042809">
    <property type="protein sequence ID" value="QEE86701.1"/>
    <property type="molecule type" value="Genomic_DNA"/>
</dbReference>
<evidence type="ECO:0000313" key="3">
    <source>
        <dbReference type="Proteomes" id="UP000287027"/>
    </source>
</evidence>
<feature type="domain" description="Bacterial mobilisation" evidence="1">
    <location>
        <begin position="65"/>
        <end position="106"/>
    </location>
</feature>
<name>A0A5B9GK84_9PROT</name>
<dbReference type="InterPro" id="IPR008687">
    <property type="entry name" value="MobC"/>
</dbReference>
<keyword evidence="2" id="KW-0614">Plasmid</keyword>
<organism evidence="2 3">
    <name type="scientific">Acetobacter oryzoeni</name>
    <dbReference type="NCBI Taxonomy" id="2500548"/>
    <lineage>
        <taxon>Bacteria</taxon>
        <taxon>Pseudomonadati</taxon>
        <taxon>Pseudomonadota</taxon>
        <taxon>Alphaproteobacteria</taxon>
        <taxon>Acetobacterales</taxon>
        <taxon>Acetobacteraceae</taxon>
        <taxon>Acetobacter</taxon>
    </lineage>
</organism>
<sequence length="160" mass="17849">MPIVRTSRLSVRASPAELNRWNSVARHLGHATTAHWIRALLTTSELAGDNGQQVSAELYSLRHALSRIGNNLNQLAHSAHCGDHIHCGETLTELEDRLHQIDGLLAQSRSRPPPAQVRPVCQDASLKTIRVMSHDYSGEPDQDKKRCRCHCPTCSPWPKK</sequence>